<dbReference type="AlphaFoldDB" id="A0A1L7WRG5"/>
<comment type="catalytic activity">
    <reaction evidence="9">
        <text>L-ornithine + NADPH + O2 = N(5)-hydroxy-L-ornithine + NADP(+) + H2O</text>
        <dbReference type="Rhea" id="RHEA:41508"/>
        <dbReference type="ChEBI" id="CHEBI:15377"/>
        <dbReference type="ChEBI" id="CHEBI:15379"/>
        <dbReference type="ChEBI" id="CHEBI:46911"/>
        <dbReference type="ChEBI" id="CHEBI:57783"/>
        <dbReference type="ChEBI" id="CHEBI:58349"/>
        <dbReference type="ChEBI" id="CHEBI:78275"/>
        <dbReference type="EC" id="1.14.13.196"/>
    </reaction>
</comment>
<feature type="region of interest" description="Disordered" evidence="11">
    <location>
        <begin position="1"/>
        <end position="22"/>
    </location>
</feature>
<feature type="compositionally biased region" description="Pro residues" evidence="11">
    <location>
        <begin position="1"/>
        <end position="12"/>
    </location>
</feature>
<dbReference type="Pfam" id="PF13434">
    <property type="entry name" value="Lys_Orn_oxgnase"/>
    <property type="match status" value="1"/>
</dbReference>
<keyword evidence="6" id="KW-0274">FAD</keyword>
<comment type="pathway">
    <text evidence="2">Siderophore biosynthesis.</text>
</comment>
<sequence length="263" mass="28811">MATQAPPEPQVPQPNGIPKISARKPHFGGSAKHIYDTVCVGFGTVGLGLAVALSDLTLDSLSNVLFLERSPRFSSNTASEEEYMQTTFAQDLVTLRCPTSPYTFLNYLAEKQSLESFLSSSNSLSPTRKAFGEYLEWSAEQFKDVVVYGEKVVNVEAVSIQGAGKLWVVTIQNTQTRDLGTLVCKRVVFATGREAKLARLSWKYEDFEKTGSTEVLPAIEQMREFCSPQSSQDEVLSTLAISSGKIAVSLMFESEGNTKRAAL</sequence>
<keyword evidence="5" id="KW-0285">Flavoprotein</keyword>
<evidence type="ECO:0000256" key="2">
    <source>
        <dbReference type="ARBA" id="ARBA00004924"/>
    </source>
</evidence>
<evidence type="ECO:0000256" key="5">
    <source>
        <dbReference type="ARBA" id="ARBA00022630"/>
    </source>
</evidence>
<evidence type="ECO:0000256" key="3">
    <source>
        <dbReference type="ARBA" id="ARBA00007588"/>
    </source>
</evidence>
<evidence type="ECO:0000313" key="12">
    <source>
        <dbReference type="EMBL" id="CZR55363.1"/>
    </source>
</evidence>
<dbReference type="PANTHER" id="PTHR42802:SF1">
    <property type="entry name" value="L-ORNITHINE N(5)-MONOOXYGENASE"/>
    <property type="match status" value="1"/>
</dbReference>
<dbReference type="GO" id="GO:0016491">
    <property type="term" value="F:oxidoreductase activity"/>
    <property type="evidence" value="ECO:0007669"/>
    <property type="project" value="UniProtKB-KW"/>
</dbReference>
<evidence type="ECO:0000313" key="13">
    <source>
        <dbReference type="Proteomes" id="UP000184330"/>
    </source>
</evidence>
<keyword evidence="13" id="KW-1185">Reference proteome</keyword>
<comment type="catalytic activity">
    <reaction evidence="10">
        <text>L-ornithine + NADH + O2 = N(5)-hydroxy-L-ornithine + NAD(+) + H2O</text>
        <dbReference type="Rhea" id="RHEA:41512"/>
        <dbReference type="ChEBI" id="CHEBI:15377"/>
        <dbReference type="ChEBI" id="CHEBI:15379"/>
        <dbReference type="ChEBI" id="CHEBI:46911"/>
        <dbReference type="ChEBI" id="CHEBI:57540"/>
        <dbReference type="ChEBI" id="CHEBI:57945"/>
        <dbReference type="ChEBI" id="CHEBI:78275"/>
        <dbReference type="EC" id="1.14.13.196"/>
    </reaction>
</comment>
<accession>A0A1L7WRG5</accession>
<dbReference type="EMBL" id="FJOG01000006">
    <property type="protein sequence ID" value="CZR55363.1"/>
    <property type="molecule type" value="Genomic_DNA"/>
</dbReference>
<organism evidence="12 13">
    <name type="scientific">Phialocephala subalpina</name>
    <dbReference type="NCBI Taxonomy" id="576137"/>
    <lineage>
        <taxon>Eukaryota</taxon>
        <taxon>Fungi</taxon>
        <taxon>Dikarya</taxon>
        <taxon>Ascomycota</taxon>
        <taxon>Pezizomycotina</taxon>
        <taxon>Leotiomycetes</taxon>
        <taxon>Helotiales</taxon>
        <taxon>Mollisiaceae</taxon>
        <taxon>Phialocephala</taxon>
        <taxon>Phialocephala fortinii species complex</taxon>
    </lineage>
</organism>
<comment type="similarity">
    <text evidence="3">Belongs to the lysine N(6)-hydroxylase/L-ornithine N(5)-oxygenase family.</text>
</comment>
<dbReference type="EC" id="1.14.13.196" evidence="4"/>
<dbReference type="InterPro" id="IPR036188">
    <property type="entry name" value="FAD/NAD-bd_sf"/>
</dbReference>
<evidence type="ECO:0000256" key="4">
    <source>
        <dbReference type="ARBA" id="ARBA00012881"/>
    </source>
</evidence>
<reference evidence="12 13" key="1">
    <citation type="submission" date="2016-03" db="EMBL/GenBank/DDBJ databases">
        <authorList>
            <person name="Ploux O."/>
        </authorList>
    </citation>
    <scope>NUCLEOTIDE SEQUENCE [LARGE SCALE GENOMIC DNA]</scope>
    <source>
        <strain evidence="12 13">UAMH 11012</strain>
    </source>
</reference>
<evidence type="ECO:0000256" key="10">
    <source>
        <dbReference type="ARBA" id="ARBA00049248"/>
    </source>
</evidence>
<dbReference type="GO" id="GO:0006879">
    <property type="term" value="P:intracellular iron ion homeostasis"/>
    <property type="evidence" value="ECO:0007669"/>
    <property type="project" value="TreeGrafter"/>
</dbReference>
<gene>
    <name evidence="12" type="ORF">PAC_05250</name>
</gene>
<evidence type="ECO:0000256" key="11">
    <source>
        <dbReference type="SAM" id="MobiDB-lite"/>
    </source>
</evidence>
<dbReference type="PANTHER" id="PTHR42802">
    <property type="entry name" value="MONOOXYGENASE"/>
    <property type="match status" value="1"/>
</dbReference>
<keyword evidence="7" id="KW-0521">NADP</keyword>
<keyword evidence="8" id="KW-0560">Oxidoreductase</keyword>
<evidence type="ECO:0000256" key="7">
    <source>
        <dbReference type="ARBA" id="ARBA00022857"/>
    </source>
</evidence>
<dbReference type="InterPro" id="IPR025700">
    <property type="entry name" value="Lys/Orn_oxygenase"/>
</dbReference>
<dbReference type="Gene3D" id="3.50.50.60">
    <property type="entry name" value="FAD/NAD(P)-binding domain"/>
    <property type="match status" value="1"/>
</dbReference>
<evidence type="ECO:0000256" key="1">
    <source>
        <dbReference type="ARBA" id="ARBA00001974"/>
    </source>
</evidence>
<evidence type="ECO:0000256" key="8">
    <source>
        <dbReference type="ARBA" id="ARBA00023002"/>
    </source>
</evidence>
<name>A0A1L7WRG5_9HELO</name>
<evidence type="ECO:0000256" key="9">
    <source>
        <dbReference type="ARBA" id="ARBA00047598"/>
    </source>
</evidence>
<protein>
    <recommendedName>
        <fullName evidence="4">L-ornithine N(5)-monooxygenase [NAD(P)H]</fullName>
        <ecNumber evidence="4">1.14.13.196</ecNumber>
    </recommendedName>
</protein>
<comment type="cofactor">
    <cofactor evidence="1">
        <name>FAD</name>
        <dbReference type="ChEBI" id="CHEBI:57692"/>
    </cofactor>
</comment>
<evidence type="ECO:0000256" key="6">
    <source>
        <dbReference type="ARBA" id="ARBA00022827"/>
    </source>
</evidence>
<dbReference type="SUPFAM" id="SSF51905">
    <property type="entry name" value="FAD/NAD(P)-binding domain"/>
    <property type="match status" value="1"/>
</dbReference>
<dbReference type="Proteomes" id="UP000184330">
    <property type="component" value="Unassembled WGS sequence"/>
</dbReference>
<proteinExistence type="inferred from homology"/>